<feature type="compositionally biased region" description="Basic and acidic residues" evidence="1">
    <location>
        <begin position="385"/>
        <end position="396"/>
    </location>
</feature>
<feature type="compositionally biased region" description="Basic and acidic residues" evidence="1">
    <location>
        <begin position="321"/>
        <end position="335"/>
    </location>
</feature>
<sequence length="470" mass="52589">MLPPDSLPRTQSGTDCATLSRADLPGTSIVFCHPGYHAPFNKLFSLPRIESIANGPPPGQWGVQFLTALTACQIIANNAFNGYLAEQADGPQIMADNDSILTRNQYFFIVPEKPTYAIVPSFQEWQFPGSELIPRSWRDAVAATEAGDIRVETRCTVSGRFTIETAHLAPKEEKTWFLNNAMAIYDPHSTSSEFVYEYHGRHLRGMYQTQVEYLFARFAWTILYLVKGFLLMGRPKTILARYRVWDDGKTQVREEGLQPKGIDVLFGRGGTKSASPRKRSRASSEQSRGDDLEWGRVWGWLAPPCGETTVSEDEDEDEDEERGRKRTRDEDDTRYGKRRRIRASNSVSAVPSLAASGSHSDKSVSSGSTSPPRPGPSLQGHARPKNMDPNKKEPKMQLDPGPTKSHGGYLPGLWKTTGLLLRDSSPFFRFKVDPVTCKVADVIEADTELYELHYSVPEVAGPRHFYNQGR</sequence>
<gene>
    <name evidence="2" type="ORF">DHEL01_v203834</name>
</gene>
<comment type="caution">
    <text evidence="2">The sequence shown here is derived from an EMBL/GenBank/DDBJ whole genome shotgun (WGS) entry which is preliminary data.</text>
</comment>
<dbReference type="Proteomes" id="UP000094444">
    <property type="component" value="Unassembled WGS sequence"/>
</dbReference>
<evidence type="ECO:0000313" key="2">
    <source>
        <dbReference type="EMBL" id="POS77765.1"/>
    </source>
</evidence>
<keyword evidence="3" id="KW-1185">Reference proteome</keyword>
<evidence type="ECO:0000313" key="3">
    <source>
        <dbReference type="Proteomes" id="UP000094444"/>
    </source>
</evidence>
<dbReference type="InParanoid" id="A0A2P5I5I9"/>
<proteinExistence type="predicted"/>
<name>A0A2P5I5I9_DIAHE</name>
<dbReference type="EMBL" id="MAVT02000242">
    <property type="protein sequence ID" value="POS77765.1"/>
    <property type="molecule type" value="Genomic_DNA"/>
</dbReference>
<dbReference type="AlphaFoldDB" id="A0A2P5I5I9"/>
<protein>
    <recommendedName>
        <fullName evidence="4">HNH nuclease domain-containing protein</fullName>
    </recommendedName>
</protein>
<accession>A0A2P5I5I9</accession>
<reference evidence="2" key="1">
    <citation type="submission" date="2017-09" db="EMBL/GenBank/DDBJ databases">
        <title>Polyketide synthases of a Diaporthe helianthi virulent isolate.</title>
        <authorList>
            <person name="Baroncelli R."/>
        </authorList>
    </citation>
    <scope>NUCLEOTIDE SEQUENCE [LARGE SCALE GENOMIC DNA]</scope>
    <source>
        <strain evidence="2">7/96</strain>
    </source>
</reference>
<feature type="compositionally biased region" description="Acidic residues" evidence="1">
    <location>
        <begin position="310"/>
        <end position="320"/>
    </location>
</feature>
<evidence type="ECO:0008006" key="4">
    <source>
        <dbReference type="Google" id="ProtNLM"/>
    </source>
</evidence>
<organism evidence="2 3">
    <name type="scientific">Diaporthe helianthi</name>
    <dbReference type="NCBI Taxonomy" id="158607"/>
    <lineage>
        <taxon>Eukaryota</taxon>
        <taxon>Fungi</taxon>
        <taxon>Dikarya</taxon>
        <taxon>Ascomycota</taxon>
        <taxon>Pezizomycotina</taxon>
        <taxon>Sordariomycetes</taxon>
        <taxon>Sordariomycetidae</taxon>
        <taxon>Diaporthales</taxon>
        <taxon>Diaporthaceae</taxon>
        <taxon>Diaporthe</taxon>
    </lineage>
</organism>
<feature type="region of interest" description="Disordered" evidence="1">
    <location>
        <begin position="263"/>
        <end position="409"/>
    </location>
</feature>
<evidence type="ECO:0000256" key="1">
    <source>
        <dbReference type="SAM" id="MobiDB-lite"/>
    </source>
</evidence>
<dbReference type="OrthoDB" id="2142759at2759"/>